<dbReference type="Pfam" id="PF04670">
    <property type="entry name" value="Gtr1_RagA"/>
    <property type="match status" value="1"/>
</dbReference>
<comment type="subunit">
    <text evidence="4">Component of the GSE complex.</text>
</comment>
<dbReference type="PANTHER" id="PTHR11259:SF1">
    <property type="entry name" value="RAS-RELATED GTP-BINDING PROTEIN"/>
    <property type="match status" value="1"/>
</dbReference>
<dbReference type="InterPro" id="IPR027417">
    <property type="entry name" value="P-loop_NTPase"/>
</dbReference>
<dbReference type="CDD" id="cd11384">
    <property type="entry name" value="RagA_like"/>
    <property type="match status" value="1"/>
</dbReference>
<dbReference type="SUPFAM" id="SSF52540">
    <property type="entry name" value="P-loop containing nucleoside triphosphate hydrolases"/>
    <property type="match status" value="1"/>
</dbReference>
<feature type="region of interest" description="Disordered" evidence="5">
    <location>
        <begin position="221"/>
        <end position="262"/>
    </location>
</feature>
<evidence type="ECO:0000256" key="3">
    <source>
        <dbReference type="ARBA" id="ARBA00023134"/>
    </source>
</evidence>
<dbReference type="InParanoid" id="A0A316YLX9"/>
<name>A0A316YLX9_9BASI</name>
<organism evidence="6 7">
    <name type="scientific">Acaromyces ingoldii</name>
    <dbReference type="NCBI Taxonomy" id="215250"/>
    <lineage>
        <taxon>Eukaryota</taxon>
        <taxon>Fungi</taxon>
        <taxon>Dikarya</taxon>
        <taxon>Basidiomycota</taxon>
        <taxon>Ustilaginomycotina</taxon>
        <taxon>Exobasidiomycetes</taxon>
        <taxon>Exobasidiales</taxon>
        <taxon>Cryptobasidiaceae</taxon>
        <taxon>Acaromyces</taxon>
    </lineage>
</organism>
<dbReference type="GO" id="GO:1990131">
    <property type="term" value="C:Gtr1-Gtr2 GTPase complex"/>
    <property type="evidence" value="ECO:0007669"/>
    <property type="project" value="UniProtKB-UniRule"/>
</dbReference>
<dbReference type="Gene3D" id="3.40.50.300">
    <property type="entry name" value="P-loop containing nucleotide triphosphate hydrolases"/>
    <property type="match status" value="1"/>
</dbReference>
<dbReference type="Proteomes" id="UP000245768">
    <property type="component" value="Unassembled WGS sequence"/>
</dbReference>
<accession>A0A316YLX9</accession>
<dbReference type="FunCoup" id="A0A316YLX9">
    <property type="interactions" value="153"/>
</dbReference>
<dbReference type="PANTHER" id="PTHR11259">
    <property type="entry name" value="RAS-RELATED GTP BINDING RAG/GTR YEAST"/>
    <property type="match status" value="1"/>
</dbReference>
<gene>
    <name evidence="6" type="ORF">FA10DRAFT_266586</name>
</gene>
<dbReference type="GO" id="GO:1904263">
    <property type="term" value="P:positive regulation of TORC1 signaling"/>
    <property type="evidence" value="ECO:0007669"/>
    <property type="project" value="TreeGrafter"/>
</dbReference>
<comment type="similarity">
    <text evidence="1 4">Belongs to the GTR/RAG GTP-binding protein family.</text>
</comment>
<dbReference type="GO" id="GO:0003924">
    <property type="term" value="F:GTPase activity"/>
    <property type="evidence" value="ECO:0007669"/>
    <property type="project" value="UniProtKB-UniRule"/>
</dbReference>
<keyword evidence="7" id="KW-1185">Reference proteome</keyword>
<evidence type="ECO:0000256" key="5">
    <source>
        <dbReference type="SAM" id="MobiDB-lite"/>
    </source>
</evidence>
<evidence type="ECO:0000313" key="6">
    <source>
        <dbReference type="EMBL" id="PWN90076.1"/>
    </source>
</evidence>
<evidence type="ECO:0000256" key="1">
    <source>
        <dbReference type="ARBA" id="ARBA00007756"/>
    </source>
</evidence>
<dbReference type="GO" id="GO:0005525">
    <property type="term" value="F:GTP binding"/>
    <property type="evidence" value="ECO:0007669"/>
    <property type="project" value="UniProtKB-UniRule"/>
</dbReference>
<dbReference type="FunFam" id="3.40.50.300:FF:002028">
    <property type="entry name" value="Related to GTR1-GTP-binding protein"/>
    <property type="match status" value="1"/>
</dbReference>
<dbReference type="GeneID" id="37043471"/>
<dbReference type="EMBL" id="KZ819636">
    <property type="protein sequence ID" value="PWN90076.1"/>
    <property type="molecule type" value="Genomic_DNA"/>
</dbReference>
<evidence type="ECO:0000313" key="7">
    <source>
        <dbReference type="Proteomes" id="UP000245768"/>
    </source>
</evidence>
<dbReference type="RefSeq" id="XP_025377274.1">
    <property type="nucleotide sequence ID" value="XM_025521555.1"/>
</dbReference>
<dbReference type="Gene3D" id="3.30.450.190">
    <property type="match status" value="1"/>
</dbReference>
<dbReference type="STRING" id="215250.A0A316YLX9"/>
<reference evidence="6" key="1">
    <citation type="journal article" date="2018" name="Mol. Biol. Evol.">
        <title>Broad Genomic Sampling Reveals a Smut Pathogenic Ancestry of the Fungal Clade Ustilaginomycotina.</title>
        <authorList>
            <person name="Kijpornyongpan T."/>
            <person name="Mondo S.J."/>
            <person name="Barry K."/>
            <person name="Sandor L."/>
            <person name="Lee J."/>
            <person name="Lipzen A."/>
            <person name="Pangilinan J."/>
            <person name="LaButti K."/>
            <person name="Hainaut M."/>
            <person name="Henrissat B."/>
            <person name="Grigoriev I.V."/>
            <person name="Spatafora J.W."/>
            <person name="Aime M.C."/>
        </authorList>
    </citation>
    <scope>NUCLEOTIDE SEQUENCE [LARGE SCALE GENOMIC DNA]</scope>
    <source>
        <strain evidence="6">MCA 4198</strain>
    </source>
</reference>
<dbReference type="GO" id="GO:0010507">
    <property type="term" value="P:negative regulation of autophagy"/>
    <property type="evidence" value="ECO:0007669"/>
    <property type="project" value="TreeGrafter"/>
</dbReference>
<sequence>MKKKILLMGRSGSGKTSMRALVFSAYKAADTARLGQTVDVEHSHVRFLGNLVLNLWDCGGQQAYMSNYIDSKRHTVFTAVGVLIYVFDLVGEDSEEWDKDVRSYKDCLSALQTNSPDAHVFCLLHKMDLVEASRRRSVYASRVEELQKKSEGTTIHCFATSIWDETIYKAWSRIIHTLIPNVSDLERHLSLFARTNSAAEVVVFERSTFLVISRSTAKNLLSPNGGTENKGPVEYTSSDEDNDELLGFPPSSDKESSSQLSPGRFGKISQMVKSLRLVCSKLQSHFQAIEIQGATFAAYLDVLTPNTYIMVVTTDPRIELGAIKLNVHLARDQFEKLQALNISSR</sequence>
<evidence type="ECO:0000256" key="2">
    <source>
        <dbReference type="ARBA" id="ARBA00022741"/>
    </source>
</evidence>
<dbReference type="OrthoDB" id="10020193at2759"/>
<proteinExistence type="inferred from homology"/>
<evidence type="ECO:0000256" key="4">
    <source>
        <dbReference type="RuleBase" id="RU367014"/>
    </source>
</evidence>
<dbReference type="InterPro" id="IPR039397">
    <property type="entry name" value="RagA/B"/>
</dbReference>
<dbReference type="GO" id="GO:0009267">
    <property type="term" value="P:cellular response to starvation"/>
    <property type="evidence" value="ECO:0007669"/>
    <property type="project" value="TreeGrafter"/>
</dbReference>
<dbReference type="AlphaFoldDB" id="A0A316YLX9"/>
<comment type="function">
    <text evidence="4">GTPase involved in activation of the TORC1 signaling pathway, which promotes growth and represses autophagy in nutrient-rich conditions.</text>
</comment>
<dbReference type="GO" id="GO:0000329">
    <property type="term" value="C:fungal-type vacuole membrane"/>
    <property type="evidence" value="ECO:0007669"/>
    <property type="project" value="TreeGrafter"/>
</dbReference>
<protein>
    <recommendedName>
        <fullName evidence="4">GTP-binding protein</fullName>
    </recommendedName>
</protein>
<keyword evidence="2 4" id="KW-0547">Nucleotide-binding</keyword>
<dbReference type="InterPro" id="IPR006762">
    <property type="entry name" value="Gtr1_RagA"/>
</dbReference>
<dbReference type="GO" id="GO:0005634">
    <property type="term" value="C:nucleus"/>
    <property type="evidence" value="ECO:0007669"/>
    <property type="project" value="TreeGrafter"/>
</dbReference>
<keyword evidence="3 4" id="KW-0342">GTP-binding</keyword>